<name>A0A172Z3M0_9PSED</name>
<dbReference type="GO" id="GO:0003700">
    <property type="term" value="F:DNA-binding transcription factor activity"/>
    <property type="evidence" value="ECO:0007669"/>
    <property type="project" value="InterPro"/>
</dbReference>
<dbReference type="STRING" id="219572.A7J50_3206"/>
<sequence>MTAHALHRKSVLTALPAMRLVAGKKPSVEDIYPRLFDAILEQRIAPASRFTEESLGETFGVSRSVIRRVLAKLSHQQVIILRPNQRAQVAAPDALQTRQILEARRLTEITVVQLACVHATPTQVRHLHELIARERECIERDQRGPAIRLSGEFHLQLAAMARNAPLAQFLNSLVPLTSLIIAQYEAHACTYCAWQEHAAIVDAVEQRDVNSAVSLMTEHLDHLETKLLSRAAFAKNPTEPVIADRQNAFIP</sequence>
<evidence type="ECO:0000256" key="1">
    <source>
        <dbReference type="ARBA" id="ARBA00023015"/>
    </source>
</evidence>
<dbReference type="InterPro" id="IPR036388">
    <property type="entry name" value="WH-like_DNA-bd_sf"/>
</dbReference>
<dbReference type="Gene3D" id="1.20.120.530">
    <property type="entry name" value="GntR ligand-binding domain-like"/>
    <property type="match status" value="1"/>
</dbReference>
<dbReference type="PATRIC" id="fig|219572.3.peg.3291"/>
<dbReference type="EMBL" id="CP015600">
    <property type="protein sequence ID" value="ANF86589.1"/>
    <property type="molecule type" value="Genomic_DNA"/>
</dbReference>
<dbReference type="PANTHER" id="PTHR43537">
    <property type="entry name" value="TRANSCRIPTIONAL REGULATOR, GNTR FAMILY"/>
    <property type="match status" value="1"/>
</dbReference>
<dbReference type="RefSeq" id="WP_237140850.1">
    <property type="nucleotide sequence ID" value="NZ_CP015600.1"/>
</dbReference>
<dbReference type="PROSITE" id="PS50949">
    <property type="entry name" value="HTH_GNTR"/>
    <property type="match status" value="1"/>
</dbReference>
<reference evidence="5 6" key="1">
    <citation type="submission" date="2016-05" db="EMBL/GenBank/DDBJ databases">
        <title>Complete genome sequence of Pseudomonas antarctica PAMC 27494.</title>
        <authorList>
            <person name="Lee J."/>
        </authorList>
    </citation>
    <scope>NUCLEOTIDE SEQUENCE [LARGE SCALE GENOMIC DNA]</scope>
    <source>
        <strain evidence="5 6">PAMC 27494</strain>
    </source>
</reference>
<dbReference type="KEGG" id="panr:A7J50_3206"/>
<dbReference type="Gene3D" id="1.10.10.10">
    <property type="entry name" value="Winged helix-like DNA-binding domain superfamily/Winged helix DNA-binding domain"/>
    <property type="match status" value="1"/>
</dbReference>
<dbReference type="InterPro" id="IPR000524">
    <property type="entry name" value="Tscrpt_reg_HTH_GntR"/>
</dbReference>
<dbReference type="AlphaFoldDB" id="A0A172Z3M0"/>
<organism evidence="5 6">
    <name type="scientific">Pseudomonas antarctica</name>
    <dbReference type="NCBI Taxonomy" id="219572"/>
    <lineage>
        <taxon>Bacteria</taxon>
        <taxon>Pseudomonadati</taxon>
        <taxon>Pseudomonadota</taxon>
        <taxon>Gammaproteobacteria</taxon>
        <taxon>Pseudomonadales</taxon>
        <taxon>Pseudomonadaceae</taxon>
        <taxon>Pseudomonas</taxon>
    </lineage>
</organism>
<keyword evidence="3" id="KW-0804">Transcription</keyword>
<keyword evidence="2" id="KW-0238">DNA-binding</keyword>
<gene>
    <name evidence="5" type="ORF">A7J50_3206</name>
</gene>
<keyword evidence="1" id="KW-0805">Transcription regulation</keyword>
<dbReference type="SMART" id="SM00895">
    <property type="entry name" value="FCD"/>
    <property type="match status" value="1"/>
</dbReference>
<feature type="domain" description="HTH gntR-type" evidence="4">
    <location>
        <begin position="25"/>
        <end position="92"/>
    </location>
</feature>
<dbReference type="InterPro" id="IPR011711">
    <property type="entry name" value="GntR_C"/>
</dbReference>
<dbReference type="InterPro" id="IPR036390">
    <property type="entry name" value="WH_DNA-bd_sf"/>
</dbReference>
<proteinExistence type="predicted"/>
<evidence type="ECO:0000256" key="2">
    <source>
        <dbReference type="ARBA" id="ARBA00023125"/>
    </source>
</evidence>
<dbReference type="Proteomes" id="UP000077829">
    <property type="component" value="Chromosome"/>
</dbReference>
<dbReference type="Pfam" id="PF07729">
    <property type="entry name" value="FCD"/>
    <property type="match status" value="1"/>
</dbReference>
<evidence type="ECO:0000313" key="5">
    <source>
        <dbReference type="EMBL" id="ANF86589.1"/>
    </source>
</evidence>
<evidence type="ECO:0000259" key="4">
    <source>
        <dbReference type="PROSITE" id="PS50949"/>
    </source>
</evidence>
<evidence type="ECO:0000313" key="6">
    <source>
        <dbReference type="Proteomes" id="UP000077829"/>
    </source>
</evidence>
<evidence type="ECO:0000256" key="3">
    <source>
        <dbReference type="ARBA" id="ARBA00023163"/>
    </source>
</evidence>
<protein>
    <submittedName>
        <fullName evidence="5">GntR family transcriptional regulator</fullName>
    </submittedName>
</protein>
<dbReference type="InterPro" id="IPR008920">
    <property type="entry name" value="TF_FadR/GntR_C"/>
</dbReference>
<dbReference type="SUPFAM" id="SSF48008">
    <property type="entry name" value="GntR ligand-binding domain-like"/>
    <property type="match status" value="1"/>
</dbReference>
<accession>A0A172Z3M0</accession>
<dbReference type="SUPFAM" id="SSF46785">
    <property type="entry name" value="Winged helix' DNA-binding domain"/>
    <property type="match status" value="1"/>
</dbReference>
<dbReference type="SMART" id="SM00345">
    <property type="entry name" value="HTH_GNTR"/>
    <property type="match status" value="1"/>
</dbReference>
<dbReference type="Pfam" id="PF00392">
    <property type="entry name" value="GntR"/>
    <property type="match status" value="1"/>
</dbReference>
<dbReference type="GO" id="GO:0003677">
    <property type="term" value="F:DNA binding"/>
    <property type="evidence" value="ECO:0007669"/>
    <property type="project" value="UniProtKB-KW"/>
</dbReference>
<dbReference type="PANTHER" id="PTHR43537:SF53">
    <property type="entry name" value="HTH-TYPE TRANSCRIPTIONAL REPRESSOR NANR"/>
    <property type="match status" value="1"/>
</dbReference>